<sequence>MKMIKYIVPFFLILAVASSCKVGESYTRPETDIPEEFYGGEKLQDSIFVGEKQIAHISWTEFFKDSTLNSLIEEALDHNFDLQKAAKQIEISNESFLQSKANFLPSLGATPGSFRREYYSENFNNYGSNRSRRNHPDGVPTTLYTENLAYAVSLQSSWELDVWGKLAWQKDAALAKYLQTQEFQKALQTAIVSEIASTYFNMLMLKSQLTVAQRNFALSQNTLKIVKLQYDAGEITALAIQQTESQMLRAKALIPQLEKAYTLHENRLNNLLGKTPGTIALSGVLEDLALSNSYSTGVPLELIQNRPDVLASEYNLVASNARVGIAQAMKYPSLTISAGMGLNSMQLGTVLDPIGSGFALLNGALFQPIFQNRKLKTNHQIAIKQREIAELDFREKVNTAVTEVSDALVNMEKLQEEYEIAQTRMRTTTKGMTNAFLLFESGFANYLEIINAQEDALQNQLEVVQLKMQLALAKVELYRSLGGGWREESVDTESTEQ</sequence>
<keyword evidence="2" id="KW-1134">Transmembrane beta strand</keyword>
<reference evidence="5" key="1">
    <citation type="submission" date="2016-12" db="EMBL/GenBank/DDBJ databases">
        <authorList>
            <person name="Varghese N."/>
            <person name="Submissions S."/>
        </authorList>
    </citation>
    <scope>NUCLEOTIDE SEQUENCE [LARGE SCALE GENOMIC DNA]</scope>
    <source>
        <strain evidence="5">DSM 25035</strain>
    </source>
</reference>
<keyword evidence="2" id="KW-0732">Signal</keyword>
<keyword evidence="2" id="KW-0812">Transmembrane</keyword>
<dbReference type="GO" id="GO:0015562">
    <property type="term" value="F:efflux transmembrane transporter activity"/>
    <property type="evidence" value="ECO:0007669"/>
    <property type="project" value="InterPro"/>
</dbReference>
<dbReference type="Gene3D" id="2.20.200.10">
    <property type="entry name" value="Outer membrane efflux proteins (OEP)"/>
    <property type="match status" value="1"/>
</dbReference>
<feature type="chain" id="PRO_5011822500" evidence="2">
    <location>
        <begin position="22"/>
        <end position="497"/>
    </location>
</feature>
<dbReference type="SUPFAM" id="SSF56954">
    <property type="entry name" value="Outer membrane efflux proteins (OEP)"/>
    <property type="match status" value="1"/>
</dbReference>
<dbReference type="Gene3D" id="1.20.1600.10">
    <property type="entry name" value="Outer membrane efflux proteins (OEP)"/>
    <property type="match status" value="1"/>
</dbReference>
<accession>A0A1M7ZH31</accession>
<protein>
    <submittedName>
        <fullName evidence="4">Efflux transporter, outer membrane factor (OMF) lipoprotein, NodT family</fullName>
    </submittedName>
</protein>
<dbReference type="AlphaFoldDB" id="A0A1M7ZH31"/>
<keyword evidence="2 4" id="KW-0449">Lipoprotein</keyword>
<dbReference type="GO" id="GO:0005886">
    <property type="term" value="C:plasma membrane"/>
    <property type="evidence" value="ECO:0007669"/>
    <property type="project" value="UniProtKB-SubCell"/>
</dbReference>
<keyword evidence="5" id="KW-1185">Reference proteome</keyword>
<evidence type="ECO:0000313" key="5">
    <source>
        <dbReference type="Proteomes" id="UP000184609"/>
    </source>
</evidence>
<dbReference type="PROSITE" id="PS51257">
    <property type="entry name" value="PROKAR_LIPOPROTEIN"/>
    <property type="match status" value="1"/>
</dbReference>
<proteinExistence type="inferred from homology"/>
<dbReference type="Proteomes" id="UP000184609">
    <property type="component" value="Unassembled WGS sequence"/>
</dbReference>
<dbReference type="PANTHER" id="PTHR30203:SF33">
    <property type="entry name" value="BLR4455 PROTEIN"/>
    <property type="match status" value="1"/>
</dbReference>
<feature type="signal peptide" evidence="2">
    <location>
        <begin position="1"/>
        <end position="21"/>
    </location>
</feature>
<dbReference type="PANTHER" id="PTHR30203">
    <property type="entry name" value="OUTER MEMBRANE CATION EFFLUX PROTEIN"/>
    <property type="match status" value="1"/>
</dbReference>
<dbReference type="STRING" id="1073327.SAMN04488108_3282"/>
<keyword evidence="3" id="KW-0175">Coiled coil</keyword>
<name>A0A1M7ZH31_9BACT</name>
<evidence type="ECO:0000313" key="4">
    <source>
        <dbReference type="EMBL" id="SHO64188.1"/>
    </source>
</evidence>
<keyword evidence="2" id="KW-0564">Palmitate</keyword>
<dbReference type="Pfam" id="PF02321">
    <property type="entry name" value="OEP"/>
    <property type="match status" value="2"/>
</dbReference>
<dbReference type="NCBIfam" id="TIGR01845">
    <property type="entry name" value="outer_NodT"/>
    <property type="match status" value="1"/>
</dbReference>
<comment type="subcellular location">
    <subcellularLocation>
        <location evidence="2">Cell membrane</location>
        <topology evidence="2">Lipid-anchor</topology>
    </subcellularLocation>
</comment>
<dbReference type="InterPro" id="IPR010131">
    <property type="entry name" value="MdtP/NodT-like"/>
</dbReference>
<dbReference type="InterPro" id="IPR003423">
    <property type="entry name" value="OMP_efflux"/>
</dbReference>
<evidence type="ECO:0000256" key="3">
    <source>
        <dbReference type="SAM" id="Coils"/>
    </source>
</evidence>
<dbReference type="EMBL" id="FRXN01000005">
    <property type="protein sequence ID" value="SHO64188.1"/>
    <property type="molecule type" value="Genomic_DNA"/>
</dbReference>
<gene>
    <name evidence="4" type="ORF">SAMN04488108_3282</name>
</gene>
<feature type="coiled-coil region" evidence="3">
    <location>
        <begin position="397"/>
        <end position="467"/>
    </location>
</feature>
<evidence type="ECO:0000256" key="1">
    <source>
        <dbReference type="ARBA" id="ARBA00007613"/>
    </source>
</evidence>
<organism evidence="4 5">
    <name type="scientific">Algoriphagus zhangzhouensis</name>
    <dbReference type="NCBI Taxonomy" id="1073327"/>
    <lineage>
        <taxon>Bacteria</taxon>
        <taxon>Pseudomonadati</taxon>
        <taxon>Bacteroidota</taxon>
        <taxon>Cytophagia</taxon>
        <taxon>Cytophagales</taxon>
        <taxon>Cyclobacteriaceae</taxon>
        <taxon>Algoriphagus</taxon>
    </lineage>
</organism>
<dbReference type="RefSeq" id="WP_083586488.1">
    <property type="nucleotide sequence ID" value="NZ_FRXN01000005.1"/>
</dbReference>
<keyword evidence="2" id="KW-0472">Membrane</keyword>
<dbReference type="OrthoDB" id="9770517at2"/>
<evidence type="ECO:0000256" key="2">
    <source>
        <dbReference type="RuleBase" id="RU362097"/>
    </source>
</evidence>
<comment type="similarity">
    <text evidence="1 2">Belongs to the outer membrane factor (OMF) (TC 1.B.17) family.</text>
</comment>